<dbReference type="Pfam" id="PF00561">
    <property type="entry name" value="Abhydrolase_1"/>
    <property type="match status" value="1"/>
</dbReference>
<evidence type="ECO:0000313" key="5">
    <source>
        <dbReference type="Proteomes" id="UP001328107"/>
    </source>
</evidence>
<organism evidence="4 5">
    <name type="scientific">Pristionchus mayeri</name>
    <dbReference type="NCBI Taxonomy" id="1317129"/>
    <lineage>
        <taxon>Eukaryota</taxon>
        <taxon>Metazoa</taxon>
        <taxon>Ecdysozoa</taxon>
        <taxon>Nematoda</taxon>
        <taxon>Chromadorea</taxon>
        <taxon>Rhabditida</taxon>
        <taxon>Rhabditina</taxon>
        <taxon>Diplogasteromorpha</taxon>
        <taxon>Diplogasteroidea</taxon>
        <taxon>Neodiplogasteridae</taxon>
        <taxon>Pristionchus</taxon>
    </lineage>
</organism>
<protein>
    <recommendedName>
        <fullName evidence="3">AB hydrolase-1 domain-containing protein</fullName>
    </recommendedName>
</protein>
<dbReference type="Gene3D" id="3.40.50.1820">
    <property type="entry name" value="alpha/beta hydrolase"/>
    <property type="match status" value="1"/>
</dbReference>
<comment type="caution">
    <text evidence="4">The sequence shown here is derived from an EMBL/GenBank/DDBJ whole genome shotgun (WGS) entry which is preliminary data.</text>
</comment>
<keyword evidence="1" id="KW-0442">Lipid degradation</keyword>
<evidence type="ECO:0000313" key="4">
    <source>
        <dbReference type="EMBL" id="GMR39435.1"/>
    </source>
</evidence>
<gene>
    <name evidence="4" type="ORF">PMAYCL1PPCAC_09630</name>
</gene>
<dbReference type="PANTHER" id="PTHR11005">
    <property type="entry name" value="LYSOSOMAL ACID LIPASE-RELATED"/>
    <property type="match status" value="1"/>
</dbReference>
<dbReference type="GO" id="GO:0016042">
    <property type="term" value="P:lipid catabolic process"/>
    <property type="evidence" value="ECO:0007669"/>
    <property type="project" value="UniProtKB-KW"/>
</dbReference>
<evidence type="ECO:0000256" key="1">
    <source>
        <dbReference type="ARBA" id="ARBA00022963"/>
    </source>
</evidence>
<dbReference type="SUPFAM" id="SSF53474">
    <property type="entry name" value="alpha/beta-Hydrolases"/>
    <property type="match status" value="1"/>
</dbReference>
<dbReference type="EMBL" id="BTRK01000002">
    <property type="protein sequence ID" value="GMR39435.1"/>
    <property type="molecule type" value="Genomic_DNA"/>
</dbReference>
<evidence type="ECO:0000259" key="3">
    <source>
        <dbReference type="Pfam" id="PF00561"/>
    </source>
</evidence>
<keyword evidence="5" id="KW-1185">Reference proteome</keyword>
<dbReference type="InterPro" id="IPR029058">
    <property type="entry name" value="AB_hydrolase_fold"/>
</dbReference>
<proteinExistence type="predicted"/>
<accession>A0AAN4ZLY9</accession>
<reference evidence="5" key="1">
    <citation type="submission" date="2022-10" db="EMBL/GenBank/DDBJ databases">
        <title>Genome assembly of Pristionchus species.</title>
        <authorList>
            <person name="Yoshida K."/>
            <person name="Sommer R.J."/>
        </authorList>
    </citation>
    <scope>NUCLEOTIDE SEQUENCE [LARGE SCALE GENOMIC DNA]</scope>
    <source>
        <strain evidence="5">RS5460</strain>
    </source>
</reference>
<feature type="non-terminal residue" evidence="4">
    <location>
        <position position="1"/>
    </location>
</feature>
<evidence type="ECO:0000256" key="2">
    <source>
        <dbReference type="ARBA" id="ARBA00023098"/>
    </source>
</evidence>
<dbReference type="AlphaFoldDB" id="A0AAN4ZLY9"/>
<feature type="domain" description="AB hydrolase-1" evidence="3">
    <location>
        <begin position="6"/>
        <end position="296"/>
    </location>
</feature>
<name>A0AAN4ZLY9_9BILA</name>
<dbReference type="FunFam" id="3.40.50.1820:FF:000179">
    <property type="entry name" value="Lipase"/>
    <property type="match status" value="1"/>
</dbReference>
<sequence>RSGGRPVLLQHGLLSSSFDFISPQTYNALSYSLADAGYDVWLGNSRGNIYSDKHTMYSKSDPRFWNFTWDDMAMHDFPAIIDYILRVSNRRRLYVVGHSQGALTFIASSSMHPQLQWKVKHFFALAPALSSLYARSSFLSDMSETMTADTFDESIYYGSLFREICGSTELRDLCYALFEEFSGPIRQVDWSQLPLVTSHFPGGTSNKNLKHWLQQMRSGTRYFDYGANENLAVYGTTHPREYNFYAYSVPTSIYFSPADKLVTSEDIKIALHRLPPSTIVKTRNLTNFGHFEFIWGNRAKAEIYNEIIDDMNRMDSNRRYMPRFKNTQFQHNVASPRTR</sequence>
<dbReference type="Proteomes" id="UP001328107">
    <property type="component" value="Unassembled WGS sequence"/>
</dbReference>
<keyword evidence="2" id="KW-0443">Lipid metabolism</keyword>
<dbReference type="InterPro" id="IPR000073">
    <property type="entry name" value="AB_hydrolase_1"/>
</dbReference>
<feature type="non-terminal residue" evidence="4">
    <location>
        <position position="339"/>
    </location>
</feature>